<evidence type="ECO:0000313" key="1">
    <source>
        <dbReference type="EMBL" id="CAJ2643631.1"/>
    </source>
</evidence>
<organism evidence="1 2">
    <name type="scientific">Trifolium pratense</name>
    <name type="common">Red clover</name>
    <dbReference type="NCBI Taxonomy" id="57577"/>
    <lineage>
        <taxon>Eukaryota</taxon>
        <taxon>Viridiplantae</taxon>
        <taxon>Streptophyta</taxon>
        <taxon>Embryophyta</taxon>
        <taxon>Tracheophyta</taxon>
        <taxon>Spermatophyta</taxon>
        <taxon>Magnoliopsida</taxon>
        <taxon>eudicotyledons</taxon>
        <taxon>Gunneridae</taxon>
        <taxon>Pentapetalae</taxon>
        <taxon>rosids</taxon>
        <taxon>fabids</taxon>
        <taxon>Fabales</taxon>
        <taxon>Fabaceae</taxon>
        <taxon>Papilionoideae</taxon>
        <taxon>50 kb inversion clade</taxon>
        <taxon>NPAAA clade</taxon>
        <taxon>Hologalegina</taxon>
        <taxon>IRL clade</taxon>
        <taxon>Trifolieae</taxon>
        <taxon>Trifolium</taxon>
    </lineage>
</organism>
<dbReference type="Proteomes" id="UP001177021">
    <property type="component" value="Unassembled WGS sequence"/>
</dbReference>
<keyword evidence="2" id="KW-1185">Reference proteome</keyword>
<accession>A0ACB0JH65</accession>
<sequence>MSSLVERLRVRSERKPIYNIDESDDDDFLVKKPGTSQEKFERIDRDDAKEDLCQACSESGDLLSCETCTYAYHSRCLLPPLKGPAPNNWRCPECVSPLTDIDKLLDCEMRPTVEGDGDDDTTKSGSKQIFVKQYLVKWKGLSYLHCTWVPEKEFLKAFKNHPRLKTKVNNFHRQMASSNTSDEDFVAIRPEWTTVDRIIACRGDDDEKEYLVKWKELSYDECYWEYESDISAFQPEIERFNKFRSRSSKLAYIKQKSRVNDDSELKKQQKEFQQYEHSPKFLSGSLHPYQLEGLNFLRFSWSKQTHVILADEMGLGKTIQSIAFLASLFEEGICAHPHLVVAPLSTLRNWEREFATWAPQMNVIMYVGSAQARNVIREYEFYYPKKLKKIKKKKSGQIVSESKHDRIKFDVLLTSYEMINLDTTSLKPIKWECMIVDEGHRLKNKDSKLFSSLKQYSTRHRVLLTGTPLQNNLDELFMLMHFLDAGKFASLEEFQEEFKDINQEEQISRLHKMLAPHLLRRVKKDVMKELPPKKELILRVDLSSKQKEYYKAILTRNYQILTRRGGAQISLINVVMELRKLCCHAYMLEGVEPDIDDPKEAFKQLLESSGKLHLLDKMMVKLKEQGHRVLIYTQFQHMLDLLEDYCSYKRWQYERIDGKVGGAERQIRIDRFNAKNSSRFCFLLSTRAGGLGINLATADTVVIYDSDWNPHADLQAMARAHRLGQTNKVLIYRLITRGTIEERMMQMTKKKMVLEHLVVGRLKAQNINQEELDDIIRYGSKELFADENDEAGKSRQIHYDAAAIDRLLDRDQVVDEETTLDDEDEDGFLKAFKVANFEYVDEAEAAAEEEAAQKRAMETVNSSERTHYWEELLKDKFQEHKVEEFNALGKGKRNRKLMVSVEEDDLAGLEDVSSDEDDNYEAELTDGDSNSTGTTTSRRPYKKKARTDSTEPLPLMEGEGKAFRVLGFNQNQRAAFVQILMRFGVGDFDWKEFTSRMKQKTYEEIKDYGTLFLSHIAEDITDSSTFTDGVPKEGLRIQDVLVRIAVLLLIRDKVKFATEHPQTPLFSDDILLRYPGLKGIRKWKEEHDFMLLRAVLKHGYGRWQAIVDDKDLKIQEIICQELNLPVINLPGPGQVGSHIQNGANLANTEIPSNESRENGGSGIAADGAQGSGDARNQTQLYQESSMLYHFRDMQRRQVEFVKKRVLLLEKGLNAEYQKEYFGDPKAGEVTNEEIKSEPKSTTIPSYKSVDTDTQMIDQLPQVETIAPEDVSVACDSDPNRLELVRLYNEMCKVVEENPTDLVQASLARESAEVNTVKKFPPLETICEDMNRILTPTVEQPISETPILNSDNKSEAISHGDKTKDMVIDSDPVKESGSSLAIEKETPSLAEKKESNTEMDESSNAELNENTPNSDAGVAVLDA</sequence>
<dbReference type="EMBL" id="CASHSV030000034">
    <property type="protein sequence ID" value="CAJ2643631.1"/>
    <property type="molecule type" value="Genomic_DNA"/>
</dbReference>
<gene>
    <name evidence="1" type="ORF">MILVUS5_LOCUS12821</name>
</gene>
<protein>
    <submittedName>
        <fullName evidence="1">Uncharacterized protein</fullName>
    </submittedName>
</protein>
<proteinExistence type="predicted"/>
<name>A0ACB0JH65_TRIPR</name>
<comment type="caution">
    <text evidence="1">The sequence shown here is derived from an EMBL/GenBank/DDBJ whole genome shotgun (WGS) entry which is preliminary data.</text>
</comment>
<reference evidence="1" key="1">
    <citation type="submission" date="2023-10" db="EMBL/GenBank/DDBJ databases">
        <authorList>
            <person name="Rodriguez Cubillos JULIANA M."/>
            <person name="De Vega J."/>
        </authorList>
    </citation>
    <scope>NUCLEOTIDE SEQUENCE</scope>
</reference>
<evidence type="ECO:0000313" key="2">
    <source>
        <dbReference type="Proteomes" id="UP001177021"/>
    </source>
</evidence>